<organism evidence="3 4">
    <name type="scientific">Pedobacter nutrimenti</name>
    <dbReference type="NCBI Taxonomy" id="1241337"/>
    <lineage>
        <taxon>Bacteria</taxon>
        <taxon>Pseudomonadati</taxon>
        <taxon>Bacteroidota</taxon>
        <taxon>Sphingobacteriia</taxon>
        <taxon>Sphingobacteriales</taxon>
        <taxon>Sphingobacteriaceae</taxon>
        <taxon>Pedobacter</taxon>
    </lineage>
</organism>
<dbReference type="Gene3D" id="3.40.50.2000">
    <property type="entry name" value="Glycogen Phosphorylase B"/>
    <property type="match status" value="2"/>
</dbReference>
<dbReference type="InterPro" id="IPR001296">
    <property type="entry name" value="Glyco_trans_1"/>
</dbReference>
<dbReference type="Proteomes" id="UP000248198">
    <property type="component" value="Unassembled WGS sequence"/>
</dbReference>
<accession>A0A318UMW5</accession>
<keyword evidence="3" id="KW-0808">Transferase</keyword>
<feature type="domain" description="Glycosyltransferase subfamily 4-like N-terminal" evidence="2">
    <location>
        <begin position="12"/>
        <end position="168"/>
    </location>
</feature>
<dbReference type="AlphaFoldDB" id="A0A318UMW5"/>
<dbReference type="InterPro" id="IPR028098">
    <property type="entry name" value="Glyco_trans_4-like_N"/>
</dbReference>
<protein>
    <submittedName>
        <fullName evidence="3">Glycosyltransferase involved in cell wall biosynthesis</fullName>
    </submittedName>
</protein>
<dbReference type="EMBL" id="QKLU01000001">
    <property type="protein sequence ID" value="PYF76870.1"/>
    <property type="molecule type" value="Genomic_DNA"/>
</dbReference>
<dbReference type="Pfam" id="PF13439">
    <property type="entry name" value="Glyco_transf_4"/>
    <property type="match status" value="1"/>
</dbReference>
<comment type="caution">
    <text evidence="3">The sequence shown here is derived from an EMBL/GenBank/DDBJ whole genome shotgun (WGS) entry which is preliminary data.</text>
</comment>
<evidence type="ECO:0000313" key="4">
    <source>
        <dbReference type="Proteomes" id="UP000248198"/>
    </source>
</evidence>
<dbReference type="OrthoDB" id="7560678at2"/>
<dbReference type="SUPFAM" id="SSF53756">
    <property type="entry name" value="UDP-Glycosyltransferase/glycogen phosphorylase"/>
    <property type="match status" value="1"/>
</dbReference>
<proteinExistence type="predicted"/>
<sequence length="368" mass="41614">MKILHTIRQGKIGGGETHVLDLVQELNPQEFESVVLAFTDGPLITELKKLGIKTYVIYTEKPFDRSCWEKVKDLLLQEKIDLLHAHGTRAQSNSFWAAHKLHIPIIYTVHGWSFHPRQNRLIKMIRVWSEKFLVKKANVTICVSDHNLSEGKKLFNMDRAVVIKNGINFRKFDADKEYKDLRSELGIDRSVVLIGFIARMTIQKDPFTFIKAIADRPGAPYAKYLMVGDGELKQSAVDLAEKLKVSDKIIFAGFRQDIPDILKALDIYCLPSLWEGLPIGLLEAMAMRKATVSTSVNGTKEVIKPGKNGLLIEAGDVNGLSAALDILIKDEVLRSEIGRNAEQSVKAEYSISKMTRRIEEIYRDLKLK</sequence>
<dbReference type="RefSeq" id="WP_110826969.1">
    <property type="nucleotide sequence ID" value="NZ_QKLU01000001.1"/>
</dbReference>
<evidence type="ECO:0000259" key="2">
    <source>
        <dbReference type="Pfam" id="PF13439"/>
    </source>
</evidence>
<gene>
    <name evidence="3" type="ORF">B0O44_101345</name>
</gene>
<dbReference type="GO" id="GO:0016757">
    <property type="term" value="F:glycosyltransferase activity"/>
    <property type="evidence" value="ECO:0007669"/>
    <property type="project" value="InterPro"/>
</dbReference>
<evidence type="ECO:0000259" key="1">
    <source>
        <dbReference type="Pfam" id="PF00534"/>
    </source>
</evidence>
<dbReference type="Pfam" id="PF00534">
    <property type="entry name" value="Glycos_transf_1"/>
    <property type="match status" value="1"/>
</dbReference>
<evidence type="ECO:0000313" key="3">
    <source>
        <dbReference type="EMBL" id="PYF76870.1"/>
    </source>
</evidence>
<keyword evidence="4" id="KW-1185">Reference proteome</keyword>
<feature type="domain" description="Glycosyl transferase family 1" evidence="1">
    <location>
        <begin position="181"/>
        <end position="343"/>
    </location>
</feature>
<dbReference type="PANTHER" id="PTHR12526">
    <property type="entry name" value="GLYCOSYLTRANSFERASE"/>
    <property type="match status" value="1"/>
</dbReference>
<reference evidence="3 4" key="1">
    <citation type="submission" date="2018-06" db="EMBL/GenBank/DDBJ databases">
        <title>Genomic Encyclopedia of Archaeal and Bacterial Type Strains, Phase II (KMG-II): from individual species to whole genera.</title>
        <authorList>
            <person name="Goeker M."/>
        </authorList>
    </citation>
    <scope>NUCLEOTIDE SEQUENCE [LARGE SCALE GENOMIC DNA]</scope>
    <source>
        <strain evidence="3 4">DSM 27372</strain>
    </source>
</reference>
<name>A0A318UMW5_9SPHI</name>
<dbReference type="PANTHER" id="PTHR12526:SF630">
    <property type="entry name" value="GLYCOSYLTRANSFERASE"/>
    <property type="match status" value="1"/>
</dbReference>